<reference evidence="3" key="1">
    <citation type="submission" date="2022-11" db="UniProtKB">
        <authorList>
            <consortium name="WormBaseParasite"/>
        </authorList>
    </citation>
    <scope>IDENTIFICATION</scope>
</reference>
<evidence type="ECO:0000313" key="2">
    <source>
        <dbReference type="Proteomes" id="UP000887560"/>
    </source>
</evidence>
<accession>A0A915NLK9</accession>
<organism evidence="2 3">
    <name type="scientific">Meloidogyne floridensis</name>
    <dbReference type="NCBI Taxonomy" id="298350"/>
    <lineage>
        <taxon>Eukaryota</taxon>
        <taxon>Metazoa</taxon>
        <taxon>Ecdysozoa</taxon>
        <taxon>Nematoda</taxon>
        <taxon>Chromadorea</taxon>
        <taxon>Rhabditida</taxon>
        <taxon>Tylenchina</taxon>
        <taxon>Tylenchomorpha</taxon>
        <taxon>Tylenchoidea</taxon>
        <taxon>Meloidogynidae</taxon>
        <taxon>Meloidogyninae</taxon>
        <taxon>Meloidogyne</taxon>
    </lineage>
</organism>
<evidence type="ECO:0000313" key="3">
    <source>
        <dbReference type="WBParaSite" id="scf7180000419893.g4454"/>
    </source>
</evidence>
<evidence type="ECO:0000256" key="1">
    <source>
        <dbReference type="SAM" id="MobiDB-lite"/>
    </source>
</evidence>
<dbReference type="AlphaFoldDB" id="A0A915NLK9"/>
<feature type="region of interest" description="Disordered" evidence="1">
    <location>
        <begin position="207"/>
        <end position="234"/>
    </location>
</feature>
<feature type="compositionally biased region" description="Basic and acidic residues" evidence="1">
    <location>
        <begin position="208"/>
        <end position="234"/>
    </location>
</feature>
<feature type="region of interest" description="Disordered" evidence="1">
    <location>
        <begin position="335"/>
        <end position="355"/>
    </location>
</feature>
<dbReference type="InterPro" id="IPR006954">
    <property type="entry name" value="Mlt-10-like"/>
</dbReference>
<proteinExistence type="predicted"/>
<protein>
    <submittedName>
        <fullName evidence="3">Uncharacterized protein</fullName>
    </submittedName>
</protein>
<sequence length="394" mass="44989">LKEEIRKNILISTLKNQKSNRIQNLAKKRGNILKNKDKIIHHPVITKESKLNKPSPPFIISSGKNYSLREKRPNATPLGAVAKFLTRELLRVKNKPPTLGQLLTQDNRRDKLKKIIKRQKHKKSAEAQHVDKFINLVKQGVKLGFTLAGENTTGWEDKNMRLISPRFMSIVAEDEIAAENETIDQAFSGFFAANFYGKKPRTSFHMPSVKEETERNIPEKEVSKFPEKEQETFPEKGLTTFPENKIENIPETGTTDIPDKATILEKGHSEKINNKTFPEKEVLTIPEKEIENIPEKEVSILPGKGQTTFPENDQNTIPEKGLTTYIPENKIENIPERESSTFPESGTTDIPEKRRITTFPEKAIENIPEKQINTINKISSSKQREKRTVGKKRI</sequence>
<feature type="region of interest" description="Disordered" evidence="1">
    <location>
        <begin position="373"/>
        <end position="394"/>
    </location>
</feature>
<name>A0A915NLK9_9BILA</name>
<keyword evidence="2" id="KW-1185">Reference proteome</keyword>
<dbReference type="Pfam" id="PF04870">
    <property type="entry name" value="Moulting_cycle"/>
    <property type="match status" value="1"/>
</dbReference>
<dbReference type="Proteomes" id="UP000887560">
    <property type="component" value="Unplaced"/>
</dbReference>
<dbReference type="WBParaSite" id="scf7180000419893.g4454">
    <property type="protein sequence ID" value="scf7180000419893.g4454"/>
    <property type="gene ID" value="scf7180000419893.g4454"/>
</dbReference>